<organism evidence="1 2">
    <name type="scientific">Penicillium arizonense</name>
    <dbReference type="NCBI Taxonomy" id="1835702"/>
    <lineage>
        <taxon>Eukaryota</taxon>
        <taxon>Fungi</taxon>
        <taxon>Dikarya</taxon>
        <taxon>Ascomycota</taxon>
        <taxon>Pezizomycotina</taxon>
        <taxon>Eurotiomycetes</taxon>
        <taxon>Eurotiomycetidae</taxon>
        <taxon>Eurotiales</taxon>
        <taxon>Aspergillaceae</taxon>
        <taxon>Penicillium</taxon>
    </lineage>
</organism>
<dbReference type="RefSeq" id="XP_022488887.1">
    <property type="nucleotide sequence ID" value="XM_022631189.1"/>
</dbReference>
<name>A0A1F5LKL4_PENAI</name>
<evidence type="ECO:0000313" key="2">
    <source>
        <dbReference type="Proteomes" id="UP000177622"/>
    </source>
</evidence>
<dbReference type="GeneID" id="34575923"/>
<dbReference type="Proteomes" id="UP000177622">
    <property type="component" value="Unassembled WGS sequence"/>
</dbReference>
<dbReference type="OrthoDB" id="4297541at2759"/>
<reference evidence="1 2" key="1">
    <citation type="journal article" date="2016" name="Sci. Rep.">
        <title>Penicillium arizonense, a new, genome sequenced fungal species, reveals a high chemical diversity in secreted metabolites.</title>
        <authorList>
            <person name="Grijseels S."/>
            <person name="Nielsen J.C."/>
            <person name="Randelovic M."/>
            <person name="Nielsen J."/>
            <person name="Nielsen K.F."/>
            <person name="Workman M."/>
            <person name="Frisvad J.C."/>
        </authorList>
    </citation>
    <scope>NUCLEOTIDE SEQUENCE [LARGE SCALE GENOMIC DNA]</scope>
    <source>
        <strain evidence="1 2">CBS 141311</strain>
    </source>
</reference>
<evidence type="ECO:0000313" key="1">
    <source>
        <dbReference type="EMBL" id="OGE53449.1"/>
    </source>
</evidence>
<comment type="caution">
    <text evidence="1">The sequence shown here is derived from an EMBL/GenBank/DDBJ whole genome shotgun (WGS) entry which is preliminary data.</text>
</comment>
<keyword evidence="2" id="KW-1185">Reference proteome</keyword>
<proteinExistence type="predicted"/>
<dbReference type="EMBL" id="LXJU01000007">
    <property type="protein sequence ID" value="OGE53449.1"/>
    <property type="molecule type" value="Genomic_DNA"/>
</dbReference>
<accession>A0A1F5LKL4</accession>
<dbReference type="AlphaFoldDB" id="A0A1F5LKL4"/>
<sequence>MPDAIFIRNGWYAGEEDPARHENPWYINVFYKDSDRIKSDMELMDKLVSELARGNATITAECLHHNRSHCISLLIDHGGCPHEKVGCAYDLAKRIRETVLARRTTISRNKLFRGEGLGIIGLEYETSQLQYR</sequence>
<gene>
    <name evidence="1" type="ORF">PENARI_c007G10855</name>
</gene>
<protein>
    <submittedName>
        <fullName evidence="1">Uncharacterized protein</fullName>
    </submittedName>
</protein>